<evidence type="ECO:0000313" key="10">
    <source>
        <dbReference type="Proteomes" id="UP000218231"/>
    </source>
</evidence>
<keyword evidence="10" id="KW-1185">Reference proteome</keyword>
<evidence type="ECO:0000256" key="8">
    <source>
        <dbReference type="ARBA" id="ARBA00047432"/>
    </source>
</evidence>
<evidence type="ECO:0000256" key="4">
    <source>
        <dbReference type="ARBA" id="ARBA00019048"/>
    </source>
</evidence>
<dbReference type="Proteomes" id="UP000218231">
    <property type="component" value="Unassembled WGS sequence"/>
</dbReference>
<dbReference type="EMBL" id="LIAE01007893">
    <property type="protein sequence ID" value="PAV76382.1"/>
    <property type="molecule type" value="Genomic_DNA"/>
</dbReference>
<dbReference type="EC" id="2.7.7.9" evidence="3"/>
<dbReference type="UniPathway" id="UPA00164"/>
<dbReference type="GO" id="GO:0005978">
    <property type="term" value="P:glycogen biosynthetic process"/>
    <property type="evidence" value="ECO:0007669"/>
    <property type="project" value="UniProtKB-UniPathway"/>
</dbReference>
<dbReference type="Gene3D" id="3.90.550.10">
    <property type="entry name" value="Spore Coat Polysaccharide Biosynthesis Protein SpsA, Chain A"/>
    <property type="match status" value="1"/>
</dbReference>
<comment type="caution">
    <text evidence="9">The sequence shown here is derived from an EMBL/GenBank/DDBJ whole genome shotgun (WGS) entry which is preliminary data.</text>
</comment>
<sequence>MQNSEEEKSLLYQKLSEFFERQTKSERLTFDREIFTSLYKQFLEECPYIDWNSWKHIPKEVQRNLEDLPEFDENRKDILNRLIVVKLNGGLGTTMGLNKAKSLIEVKDGLTFLDIAVKQIQAFNEKHCSKVPLYLMNSFYTEQDTASVLKNKGYNEVMAFEQSKCPRIDASTLLPVEFENKVMDGWYPPGHSNIFKSMQFSGDLDKLIEEGRDIMFVSNIDNTCATLNLKIAQMMADENVEYAMECTKKTENDIKGGTLIDINGQLMHLEIPQVPPNHLDDFCSTRVFS</sequence>
<dbReference type="PANTHER" id="PTHR43511">
    <property type="match status" value="1"/>
</dbReference>
<dbReference type="AlphaFoldDB" id="A0A2A2KR13"/>
<accession>A0A2A2KR13</accession>
<dbReference type="GO" id="GO:0006011">
    <property type="term" value="P:UDP-alpha-D-glucose metabolic process"/>
    <property type="evidence" value="ECO:0007669"/>
    <property type="project" value="InterPro"/>
</dbReference>
<proteinExistence type="inferred from homology"/>
<gene>
    <name evidence="9" type="ORF">WR25_26053</name>
</gene>
<evidence type="ECO:0000256" key="1">
    <source>
        <dbReference type="ARBA" id="ARBA00010401"/>
    </source>
</evidence>
<evidence type="ECO:0000256" key="7">
    <source>
        <dbReference type="ARBA" id="ARBA00023579"/>
    </source>
</evidence>
<dbReference type="InterPro" id="IPR002618">
    <property type="entry name" value="UDPGP_fam"/>
</dbReference>
<comment type="function">
    <text evidence="7">UTP--glucose-1-phosphate uridylyltransferase catalyzing the conversion of glucose-1-phosphate into UDP-glucose, a crucial precursor for the production of glycogen.</text>
</comment>
<evidence type="ECO:0000256" key="5">
    <source>
        <dbReference type="ARBA" id="ARBA00022679"/>
    </source>
</evidence>
<comment type="catalytic activity">
    <reaction evidence="8">
        <text>alpha-D-glucose 1-phosphate + UTP + H(+) = UDP-alpha-D-glucose + diphosphate</text>
        <dbReference type="Rhea" id="RHEA:19889"/>
        <dbReference type="ChEBI" id="CHEBI:15378"/>
        <dbReference type="ChEBI" id="CHEBI:33019"/>
        <dbReference type="ChEBI" id="CHEBI:46398"/>
        <dbReference type="ChEBI" id="CHEBI:58601"/>
        <dbReference type="ChEBI" id="CHEBI:58885"/>
        <dbReference type="EC" id="2.7.7.9"/>
    </reaction>
    <physiologicalReaction direction="left-to-right" evidence="8">
        <dbReference type="Rhea" id="RHEA:19890"/>
    </physiologicalReaction>
</comment>
<evidence type="ECO:0000256" key="2">
    <source>
        <dbReference type="ARBA" id="ARBA00011823"/>
    </source>
</evidence>
<evidence type="ECO:0000256" key="6">
    <source>
        <dbReference type="ARBA" id="ARBA00022695"/>
    </source>
</evidence>
<comment type="subunit">
    <text evidence="2">Homooctamer.</text>
</comment>
<keyword evidence="6" id="KW-0548">Nucleotidyltransferase</keyword>
<keyword evidence="5" id="KW-0808">Transferase</keyword>
<dbReference type="GO" id="GO:0003983">
    <property type="term" value="F:UTP:glucose-1-phosphate uridylyltransferase activity"/>
    <property type="evidence" value="ECO:0007669"/>
    <property type="project" value="UniProtKB-EC"/>
</dbReference>
<evidence type="ECO:0000313" key="9">
    <source>
        <dbReference type="EMBL" id="PAV76382.1"/>
    </source>
</evidence>
<name>A0A2A2KR13_9BILA</name>
<organism evidence="9 10">
    <name type="scientific">Diploscapter pachys</name>
    <dbReference type="NCBI Taxonomy" id="2018661"/>
    <lineage>
        <taxon>Eukaryota</taxon>
        <taxon>Metazoa</taxon>
        <taxon>Ecdysozoa</taxon>
        <taxon>Nematoda</taxon>
        <taxon>Chromadorea</taxon>
        <taxon>Rhabditida</taxon>
        <taxon>Rhabditina</taxon>
        <taxon>Rhabditomorpha</taxon>
        <taxon>Rhabditoidea</taxon>
        <taxon>Rhabditidae</taxon>
        <taxon>Diploscapter</taxon>
    </lineage>
</organism>
<dbReference type="SUPFAM" id="SSF53448">
    <property type="entry name" value="Nucleotide-diphospho-sugar transferases"/>
    <property type="match status" value="1"/>
</dbReference>
<dbReference type="STRING" id="2018661.A0A2A2KR13"/>
<dbReference type="OrthoDB" id="932129at2759"/>
<protein>
    <recommendedName>
        <fullName evidence="4">UTP--glucose-1-phosphate uridylyltransferase</fullName>
        <ecNumber evidence="3">2.7.7.9</ecNumber>
    </recommendedName>
</protein>
<reference evidence="9 10" key="1">
    <citation type="journal article" date="2017" name="Curr. Biol.">
        <title>Genome architecture and evolution of a unichromosomal asexual nematode.</title>
        <authorList>
            <person name="Fradin H."/>
            <person name="Zegar C."/>
            <person name="Gutwein M."/>
            <person name="Lucas J."/>
            <person name="Kovtun M."/>
            <person name="Corcoran D."/>
            <person name="Baugh L.R."/>
            <person name="Kiontke K."/>
            <person name="Gunsalus K."/>
            <person name="Fitch D.H."/>
            <person name="Piano F."/>
        </authorList>
    </citation>
    <scope>NUCLEOTIDE SEQUENCE [LARGE SCALE GENOMIC DNA]</scope>
    <source>
        <strain evidence="9">PF1309</strain>
    </source>
</reference>
<evidence type="ECO:0000256" key="3">
    <source>
        <dbReference type="ARBA" id="ARBA00012415"/>
    </source>
</evidence>
<dbReference type="InterPro" id="IPR029044">
    <property type="entry name" value="Nucleotide-diphossugar_trans"/>
</dbReference>
<comment type="similarity">
    <text evidence="1">Belongs to the UDPGP type 1 family.</text>
</comment>
<dbReference type="InterPro" id="IPR016267">
    <property type="entry name" value="UDPGP_trans"/>
</dbReference>
<dbReference type="Pfam" id="PF01704">
    <property type="entry name" value="UDPGP"/>
    <property type="match status" value="1"/>
</dbReference>